<dbReference type="EMBL" id="MU275843">
    <property type="protein sequence ID" value="KAI0052775.1"/>
    <property type="molecule type" value="Genomic_DNA"/>
</dbReference>
<protein>
    <submittedName>
        <fullName evidence="1">Uncharacterized protein</fullName>
    </submittedName>
</protein>
<reference evidence="1" key="2">
    <citation type="journal article" date="2022" name="New Phytol.">
        <title>Evolutionary transition to the ectomycorrhizal habit in the genomes of a hyperdiverse lineage of mushroom-forming fungi.</title>
        <authorList>
            <person name="Looney B."/>
            <person name="Miyauchi S."/>
            <person name="Morin E."/>
            <person name="Drula E."/>
            <person name="Courty P.E."/>
            <person name="Kohler A."/>
            <person name="Kuo A."/>
            <person name="LaButti K."/>
            <person name="Pangilinan J."/>
            <person name="Lipzen A."/>
            <person name="Riley R."/>
            <person name="Andreopoulos W."/>
            <person name="He G."/>
            <person name="Johnson J."/>
            <person name="Nolan M."/>
            <person name="Tritt A."/>
            <person name="Barry K.W."/>
            <person name="Grigoriev I.V."/>
            <person name="Nagy L.G."/>
            <person name="Hibbett D."/>
            <person name="Henrissat B."/>
            <person name="Matheny P.B."/>
            <person name="Labbe J."/>
            <person name="Martin F.M."/>
        </authorList>
    </citation>
    <scope>NUCLEOTIDE SEQUENCE</scope>
    <source>
        <strain evidence="1">FP105234-sp</strain>
    </source>
</reference>
<sequence>MRVCLQCLGLEKTVESATGQAIDEGVVEISAMSRPTQLALASCVHFDFGGTGLAWAIWIKFFAAHNAVLKVLIGRREVRAEGRPCVVSAQATWMRAHDDLMMVGGGREGVQLHGAACGHVSKAQLPPSTPRARCIQGPRPVGDARARRGGEKIFSPASLSCSAPDLVLVATTFSSSAYCSFCCLARRADWGCGSDRPRGRMGPGTTWTHGQGAVLAAEFLGALITPRRNLRSAVGPLIFLQRHTTDPSLMEPPRRVSRSAPGYLNPPLPPSLPRPSAFACESQTATAILRQSPVRQPGS</sequence>
<organism evidence="1 2">
    <name type="scientific">Auriscalpium vulgare</name>
    <dbReference type="NCBI Taxonomy" id="40419"/>
    <lineage>
        <taxon>Eukaryota</taxon>
        <taxon>Fungi</taxon>
        <taxon>Dikarya</taxon>
        <taxon>Basidiomycota</taxon>
        <taxon>Agaricomycotina</taxon>
        <taxon>Agaricomycetes</taxon>
        <taxon>Russulales</taxon>
        <taxon>Auriscalpiaceae</taxon>
        <taxon>Auriscalpium</taxon>
    </lineage>
</organism>
<name>A0ACB8S8Q6_9AGAM</name>
<gene>
    <name evidence="1" type="ORF">FA95DRAFT_1161686</name>
</gene>
<keyword evidence="2" id="KW-1185">Reference proteome</keyword>
<proteinExistence type="predicted"/>
<reference evidence="1" key="1">
    <citation type="submission" date="2021-02" db="EMBL/GenBank/DDBJ databases">
        <authorList>
            <consortium name="DOE Joint Genome Institute"/>
            <person name="Ahrendt S."/>
            <person name="Looney B.P."/>
            <person name="Miyauchi S."/>
            <person name="Morin E."/>
            <person name="Drula E."/>
            <person name="Courty P.E."/>
            <person name="Chicoki N."/>
            <person name="Fauchery L."/>
            <person name="Kohler A."/>
            <person name="Kuo A."/>
            <person name="Labutti K."/>
            <person name="Pangilinan J."/>
            <person name="Lipzen A."/>
            <person name="Riley R."/>
            <person name="Andreopoulos W."/>
            <person name="He G."/>
            <person name="Johnson J."/>
            <person name="Barry K.W."/>
            <person name="Grigoriev I.V."/>
            <person name="Nagy L."/>
            <person name="Hibbett D."/>
            <person name="Henrissat B."/>
            <person name="Matheny P.B."/>
            <person name="Labbe J."/>
            <person name="Martin F."/>
        </authorList>
    </citation>
    <scope>NUCLEOTIDE SEQUENCE</scope>
    <source>
        <strain evidence="1">FP105234-sp</strain>
    </source>
</reference>
<evidence type="ECO:0000313" key="1">
    <source>
        <dbReference type="EMBL" id="KAI0052775.1"/>
    </source>
</evidence>
<accession>A0ACB8S8Q6</accession>
<evidence type="ECO:0000313" key="2">
    <source>
        <dbReference type="Proteomes" id="UP000814033"/>
    </source>
</evidence>
<dbReference type="Proteomes" id="UP000814033">
    <property type="component" value="Unassembled WGS sequence"/>
</dbReference>
<comment type="caution">
    <text evidence="1">The sequence shown here is derived from an EMBL/GenBank/DDBJ whole genome shotgun (WGS) entry which is preliminary data.</text>
</comment>